<evidence type="ECO:0000313" key="5">
    <source>
        <dbReference type="Proteomes" id="UP001601059"/>
    </source>
</evidence>
<dbReference type="Proteomes" id="UP001601059">
    <property type="component" value="Unassembled WGS sequence"/>
</dbReference>
<gene>
    <name evidence="4" type="ORF">ACFYKX_04375</name>
</gene>
<dbReference type="GO" id="GO:0016787">
    <property type="term" value="F:hydrolase activity"/>
    <property type="evidence" value="ECO:0007669"/>
    <property type="project" value="UniProtKB-KW"/>
</dbReference>
<dbReference type="Pfam" id="PF01156">
    <property type="entry name" value="IU_nuc_hydro"/>
    <property type="match status" value="1"/>
</dbReference>
<proteinExistence type="predicted"/>
<keyword evidence="2" id="KW-0326">Glycosidase</keyword>
<sequence length="320" mass="35957">MRKVIIDVDTGIDDSLAILLALESPEIDIVGFTTVSGNVEVNQATRNTLKTVQMTGKSVPVYKGCNLPLVKSYIDATDTHGADGLGETFYELLKYEPEEQYAVDFILQTIKENPDEITLIALGPLTNIAMAIQKDIKTLSLVKQIILMGGAARYHGNCSPVAEYNFWVDPHAAEIVFKSGLDITMVGLDVTHKIVLSPNIREIIKQFKTPLSQFIYDITQFYVDFHWKQERTIGCVINDPLVIAYLIRPDIISFNYGKVLIETEGIAVGQSVVDFSKKETNTKIVMDVDVKEFFNIFLKRLFPNNLEEISILLEKEFKRG</sequence>
<dbReference type="InterPro" id="IPR001910">
    <property type="entry name" value="Inosine/uridine_hydrolase_dom"/>
</dbReference>
<protein>
    <submittedName>
        <fullName evidence="4">Nucleoside hydrolase</fullName>
    </submittedName>
</protein>
<dbReference type="InterPro" id="IPR036452">
    <property type="entry name" value="Ribo_hydro-like"/>
</dbReference>
<dbReference type="RefSeq" id="WP_389358400.1">
    <property type="nucleotide sequence ID" value="NZ_JBIACK010000001.1"/>
</dbReference>
<reference evidence="4 5" key="1">
    <citation type="submission" date="2024-08" db="EMBL/GenBank/DDBJ databases">
        <title>Two novel Cytobacillus novel species.</title>
        <authorList>
            <person name="Liu G."/>
        </authorList>
    </citation>
    <scope>NUCLEOTIDE SEQUENCE [LARGE SCALE GENOMIC DNA]</scope>
    <source>
        <strain evidence="4 5">FJAT-54145</strain>
    </source>
</reference>
<accession>A0ABW6K6N6</accession>
<dbReference type="SUPFAM" id="SSF53590">
    <property type="entry name" value="Nucleoside hydrolase"/>
    <property type="match status" value="1"/>
</dbReference>
<evidence type="ECO:0000313" key="4">
    <source>
        <dbReference type="EMBL" id="MFE8699854.1"/>
    </source>
</evidence>
<dbReference type="PANTHER" id="PTHR12304:SF4">
    <property type="entry name" value="URIDINE NUCLEOSIDASE"/>
    <property type="match status" value="1"/>
</dbReference>
<dbReference type="EMBL" id="JBIACK010000001">
    <property type="protein sequence ID" value="MFE8699854.1"/>
    <property type="molecule type" value="Genomic_DNA"/>
</dbReference>
<name>A0ABW6K6N6_9BACI</name>
<feature type="domain" description="Inosine/uridine-preferring nucleoside hydrolase" evidence="3">
    <location>
        <begin position="4"/>
        <end position="295"/>
    </location>
</feature>
<evidence type="ECO:0000256" key="2">
    <source>
        <dbReference type="ARBA" id="ARBA00023295"/>
    </source>
</evidence>
<keyword evidence="1 4" id="KW-0378">Hydrolase</keyword>
<comment type="caution">
    <text evidence="4">The sequence shown here is derived from an EMBL/GenBank/DDBJ whole genome shotgun (WGS) entry which is preliminary data.</text>
</comment>
<dbReference type="Gene3D" id="3.90.245.10">
    <property type="entry name" value="Ribonucleoside hydrolase-like"/>
    <property type="match status" value="1"/>
</dbReference>
<organism evidence="4 5">
    <name type="scientific">Cytobacillus spartinae</name>
    <dbReference type="NCBI Taxonomy" id="3299023"/>
    <lineage>
        <taxon>Bacteria</taxon>
        <taxon>Bacillati</taxon>
        <taxon>Bacillota</taxon>
        <taxon>Bacilli</taxon>
        <taxon>Bacillales</taxon>
        <taxon>Bacillaceae</taxon>
        <taxon>Cytobacillus</taxon>
    </lineage>
</organism>
<evidence type="ECO:0000259" key="3">
    <source>
        <dbReference type="Pfam" id="PF01156"/>
    </source>
</evidence>
<keyword evidence="5" id="KW-1185">Reference proteome</keyword>
<evidence type="ECO:0000256" key="1">
    <source>
        <dbReference type="ARBA" id="ARBA00022801"/>
    </source>
</evidence>
<dbReference type="InterPro" id="IPR023186">
    <property type="entry name" value="IUNH"/>
</dbReference>
<dbReference type="PANTHER" id="PTHR12304">
    <property type="entry name" value="INOSINE-URIDINE PREFERRING NUCLEOSIDE HYDROLASE"/>
    <property type="match status" value="1"/>
</dbReference>